<dbReference type="InterPro" id="IPR009057">
    <property type="entry name" value="Homeodomain-like_sf"/>
</dbReference>
<name>A0ABX8C2C2_9ACTN</name>
<dbReference type="PROSITE" id="PS50977">
    <property type="entry name" value="HTH_TETR_2"/>
    <property type="match status" value="1"/>
</dbReference>
<evidence type="ECO:0000313" key="7">
    <source>
        <dbReference type="Proteomes" id="UP000678016"/>
    </source>
</evidence>
<sequence length="185" mass="19835">MPRAQNDTKAQIRAVSLELFARKGFEKTSLREIAERLDITKAALYYHFPSKNDLLTSLLSPLGEDMEALFAKYGGHGGAGDPRALLGDYFDVCVRHSALLLAVLNDLGALADVGLVDSVISWRRRLDTLLVGPEGGVPARMGAVIALGGIQDLSVMFSPEEAADHRERAIGIAVAALQAGMSDMD</sequence>
<keyword evidence="1" id="KW-0805">Transcription regulation</keyword>
<dbReference type="InterPro" id="IPR023772">
    <property type="entry name" value="DNA-bd_HTH_TetR-type_CS"/>
</dbReference>
<feature type="domain" description="HTH tetR-type" evidence="5">
    <location>
        <begin position="6"/>
        <end position="66"/>
    </location>
</feature>
<proteinExistence type="predicted"/>
<evidence type="ECO:0000256" key="3">
    <source>
        <dbReference type="ARBA" id="ARBA00023163"/>
    </source>
</evidence>
<keyword evidence="2 4" id="KW-0238">DNA-binding</keyword>
<gene>
    <name evidence="6" type="ORF">KGD83_25470</name>
</gene>
<dbReference type="Pfam" id="PF00440">
    <property type="entry name" value="TetR_N"/>
    <property type="match status" value="1"/>
</dbReference>
<keyword evidence="7" id="KW-1185">Reference proteome</keyword>
<dbReference type="PROSITE" id="PS01081">
    <property type="entry name" value="HTH_TETR_1"/>
    <property type="match status" value="1"/>
</dbReference>
<evidence type="ECO:0000256" key="2">
    <source>
        <dbReference type="ARBA" id="ARBA00023125"/>
    </source>
</evidence>
<accession>A0ABX8C2C2</accession>
<organism evidence="6 7">
    <name type="scientific">Nocardiopsis akebiae</name>
    <dbReference type="NCBI Taxonomy" id="2831968"/>
    <lineage>
        <taxon>Bacteria</taxon>
        <taxon>Bacillati</taxon>
        <taxon>Actinomycetota</taxon>
        <taxon>Actinomycetes</taxon>
        <taxon>Streptosporangiales</taxon>
        <taxon>Nocardiopsidaceae</taxon>
        <taxon>Nocardiopsis</taxon>
    </lineage>
</organism>
<keyword evidence="3" id="KW-0804">Transcription</keyword>
<dbReference type="PANTHER" id="PTHR30055">
    <property type="entry name" value="HTH-TYPE TRANSCRIPTIONAL REGULATOR RUTR"/>
    <property type="match status" value="1"/>
</dbReference>
<dbReference type="InterPro" id="IPR001647">
    <property type="entry name" value="HTH_TetR"/>
</dbReference>
<evidence type="ECO:0000313" key="6">
    <source>
        <dbReference type="EMBL" id="QUX28539.1"/>
    </source>
</evidence>
<reference evidence="7" key="1">
    <citation type="submission" date="2021-05" db="EMBL/GenBank/DDBJ databases">
        <title>Direct Submission.</title>
        <authorList>
            <person name="Li K."/>
            <person name="Gao J."/>
        </authorList>
    </citation>
    <scope>NUCLEOTIDE SEQUENCE [LARGE SCALE GENOMIC DNA]</scope>
    <source>
        <strain evidence="7">HDS12</strain>
    </source>
</reference>
<dbReference type="PRINTS" id="PR00455">
    <property type="entry name" value="HTHTETR"/>
</dbReference>
<feature type="DNA-binding region" description="H-T-H motif" evidence="4">
    <location>
        <begin position="29"/>
        <end position="48"/>
    </location>
</feature>
<evidence type="ECO:0000256" key="1">
    <source>
        <dbReference type="ARBA" id="ARBA00023015"/>
    </source>
</evidence>
<dbReference type="InterPro" id="IPR050109">
    <property type="entry name" value="HTH-type_TetR-like_transc_reg"/>
</dbReference>
<dbReference type="RefSeq" id="WP_212641513.1">
    <property type="nucleotide sequence ID" value="NZ_CP074132.1"/>
</dbReference>
<evidence type="ECO:0000259" key="5">
    <source>
        <dbReference type="PROSITE" id="PS50977"/>
    </source>
</evidence>
<dbReference type="Proteomes" id="UP000678016">
    <property type="component" value="Chromosome"/>
</dbReference>
<dbReference type="Gene3D" id="1.10.357.10">
    <property type="entry name" value="Tetracycline Repressor, domain 2"/>
    <property type="match status" value="1"/>
</dbReference>
<protein>
    <submittedName>
        <fullName evidence="6">TetR/AcrR family transcriptional regulator</fullName>
    </submittedName>
</protein>
<dbReference type="EMBL" id="CP074132">
    <property type="protein sequence ID" value="QUX28539.1"/>
    <property type="molecule type" value="Genomic_DNA"/>
</dbReference>
<evidence type="ECO:0000256" key="4">
    <source>
        <dbReference type="PROSITE-ProRule" id="PRU00335"/>
    </source>
</evidence>
<dbReference type="PANTHER" id="PTHR30055:SF234">
    <property type="entry name" value="HTH-TYPE TRANSCRIPTIONAL REGULATOR BETI"/>
    <property type="match status" value="1"/>
</dbReference>
<dbReference type="SUPFAM" id="SSF46689">
    <property type="entry name" value="Homeodomain-like"/>
    <property type="match status" value="1"/>
</dbReference>